<keyword evidence="1" id="KW-0614">Plasmid</keyword>
<name>A0A1L5NWS2_9HYPH</name>
<sequence length="101" mass="11356">MRSRSSRKTAAWCTPFVSISNIIRPVGGTISAVFRFGRMTSEPDEPAVLQYLPYETDKALVRQLQSLPTFAVPSDTDEAFGRYLKRLDAIRERRGEGTSTE</sequence>
<evidence type="ECO:0000313" key="1">
    <source>
        <dbReference type="EMBL" id="APO72309.1"/>
    </source>
</evidence>
<proteinExistence type="predicted"/>
<evidence type="ECO:0000313" key="2">
    <source>
        <dbReference type="Proteomes" id="UP000184749"/>
    </source>
</evidence>
<dbReference type="Proteomes" id="UP000184749">
    <property type="component" value="Plasmid pRgalIE4872d"/>
</dbReference>
<reference evidence="1 2" key="1">
    <citation type="submission" date="2016-09" db="EMBL/GenBank/DDBJ databases">
        <title>The complete genome sequences of Rhizobium gallicum, symbiovars gallicum and phaseoli, symbionts associated to common bean (Phaseolus vulgaris).</title>
        <authorList>
            <person name="Bustos P."/>
            <person name="Santamaria R.I."/>
            <person name="Perez-Carrascal O.M."/>
            <person name="Juarez S."/>
            <person name="Lozano L."/>
            <person name="Martinez-Flores I."/>
            <person name="Martinez-Romero E."/>
            <person name="Cevallos M."/>
            <person name="Romero D."/>
            <person name="Davila G."/>
            <person name="Gonzalez V."/>
        </authorList>
    </citation>
    <scope>NUCLEOTIDE SEQUENCE [LARGE SCALE GENOMIC DNA]</scope>
    <source>
        <strain evidence="1 2">IE4872</strain>
        <plasmid evidence="2">prgalie4872d</plasmid>
    </source>
</reference>
<protein>
    <submittedName>
        <fullName evidence="1">Uncharacterized protein</fullName>
    </submittedName>
</protein>
<dbReference type="AlphaFoldDB" id="A0A1L5NWS2"/>
<organism evidence="1 2">
    <name type="scientific">Rhizobium gallicum</name>
    <dbReference type="NCBI Taxonomy" id="56730"/>
    <lineage>
        <taxon>Bacteria</taxon>
        <taxon>Pseudomonadati</taxon>
        <taxon>Pseudomonadota</taxon>
        <taxon>Alphaproteobacteria</taxon>
        <taxon>Hyphomicrobiales</taxon>
        <taxon>Rhizobiaceae</taxon>
        <taxon>Rhizobium/Agrobacterium group</taxon>
        <taxon>Rhizobium</taxon>
    </lineage>
</organism>
<geneLocation type="plasmid" evidence="2">
    <name>prgalie4872d</name>
</geneLocation>
<dbReference type="EMBL" id="CP017105">
    <property type="protein sequence ID" value="APO72309.1"/>
    <property type="molecule type" value="Genomic_DNA"/>
</dbReference>
<gene>
    <name evidence="1" type="ORF">IE4872_PD01791</name>
</gene>
<accession>A0A1L5NWS2</accession>